<accession>A0A0L8FV35</accession>
<feature type="transmembrane region" description="Helical" evidence="1">
    <location>
        <begin position="21"/>
        <end position="45"/>
    </location>
</feature>
<sequence length="67" mass="7376">MFLCFFTNKGTKIAVLFRTTLVGVLSVFWKWCLGFTILRCVFIVMGDYGEGGVTPVILGQGLVILGK</sequence>
<keyword evidence="1" id="KW-0812">Transmembrane</keyword>
<name>A0A0L8FV35_OCTBM</name>
<keyword evidence="1" id="KW-0472">Membrane</keyword>
<organism evidence="2">
    <name type="scientific">Octopus bimaculoides</name>
    <name type="common">California two-spotted octopus</name>
    <dbReference type="NCBI Taxonomy" id="37653"/>
    <lineage>
        <taxon>Eukaryota</taxon>
        <taxon>Metazoa</taxon>
        <taxon>Spiralia</taxon>
        <taxon>Lophotrochozoa</taxon>
        <taxon>Mollusca</taxon>
        <taxon>Cephalopoda</taxon>
        <taxon>Coleoidea</taxon>
        <taxon>Octopodiformes</taxon>
        <taxon>Octopoda</taxon>
        <taxon>Incirrata</taxon>
        <taxon>Octopodidae</taxon>
        <taxon>Octopus</taxon>
    </lineage>
</organism>
<proteinExistence type="predicted"/>
<evidence type="ECO:0000256" key="1">
    <source>
        <dbReference type="SAM" id="Phobius"/>
    </source>
</evidence>
<keyword evidence="1" id="KW-1133">Transmembrane helix</keyword>
<dbReference type="AlphaFoldDB" id="A0A0L8FV35"/>
<gene>
    <name evidence="2" type="ORF">OCBIM_22007152mg</name>
</gene>
<evidence type="ECO:0000313" key="2">
    <source>
        <dbReference type="EMBL" id="KOF68539.1"/>
    </source>
</evidence>
<dbReference type="EMBL" id="KQ426215">
    <property type="protein sequence ID" value="KOF68539.1"/>
    <property type="molecule type" value="Genomic_DNA"/>
</dbReference>
<protein>
    <submittedName>
        <fullName evidence="2">Uncharacterized protein</fullName>
    </submittedName>
</protein>
<reference evidence="2" key="1">
    <citation type="submission" date="2015-07" db="EMBL/GenBank/DDBJ databases">
        <title>MeaNS - Measles Nucleotide Surveillance Program.</title>
        <authorList>
            <person name="Tran T."/>
            <person name="Druce J."/>
        </authorList>
    </citation>
    <scope>NUCLEOTIDE SEQUENCE</scope>
    <source>
        <strain evidence="2">UCB-OBI-ISO-001</strain>
        <tissue evidence="2">Gonad</tissue>
    </source>
</reference>